<reference evidence="2" key="3">
    <citation type="journal article" date="2017" name="Nature">
        <title>Genome sequence of the progenitor of the wheat D genome Aegilops tauschii.</title>
        <authorList>
            <person name="Luo M.C."/>
            <person name="Gu Y.Q."/>
            <person name="Puiu D."/>
            <person name="Wang H."/>
            <person name="Twardziok S.O."/>
            <person name="Deal K.R."/>
            <person name="Huo N."/>
            <person name="Zhu T."/>
            <person name="Wang L."/>
            <person name="Wang Y."/>
            <person name="McGuire P.E."/>
            <person name="Liu S."/>
            <person name="Long H."/>
            <person name="Ramasamy R.K."/>
            <person name="Rodriguez J.C."/>
            <person name="Van S.L."/>
            <person name="Yuan L."/>
            <person name="Wang Z."/>
            <person name="Xia Z."/>
            <person name="Xiao L."/>
            <person name="Anderson O.D."/>
            <person name="Ouyang S."/>
            <person name="Liang Y."/>
            <person name="Zimin A.V."/>
            <person name="Pertea G."/>
            <person name="Qi P."/>
            <person name="Bennetzen J.L."/>
            <person name="Dai X."/>
            <person name="Dawson M.W."/>
            <person name="Muller H.G."/>
            <person name="Kugler K."/>
            <person name="Rivarola-Duarte L."/>
            <person name="Spannagl M."/>
            <person name="Mayer K.F.X."/>
            <person name="Lu F.H."/>
            <person name="Bevan M.W."/>
            <person name="Leroy P."/>
            <person name="Li P."/>
            <person name="You F.M."/>
            <person name="Sun Q."/>
            <person name="Liu Z."/>
            <person name="Lyons E."/>
            <person name="Wicker T."/>
            <person name="Salzberg S.L."/>
            <person name="Devos K.M."/>
            <person name="Dvorak J."/>
        </authorList>
    </citation>
    <scope>NUCLEOTIDE SEQUENCE [LARGE SCALE GENOMIC DNA]</scope>
    <source>
        <strain evidence="2">cv. AL8/78</strain>
    </source>
</reference>
<accession>A0A453DZG6</accession>
<feature type="region of interest" description="Disordered" evidence="1">
    <location>
        <begin position="82"/>
        <end position="104"/>
    </location>
</feature>
<sequence length="153" mass="16883">HLLPQEERPATPWPRRRGSSPNYSSSARPRHLLRPLIHPPESTYGGRPAFFFSRLAGFLIEIPQAGTSRGGRCWCTSRSCRRSPDCAGTRSLPSPSPPTAAASAGSLLPVAGRSAEVNEVTKIRFLGCPPRGLTKIFIPLLFQFKSEYLRKKE</sequence>
<dbReference type="Proteomes" id="UP000015105">
    <property type="component" value="Chromosome 3D"/>
</dbReference>
<proteinExistence type="predicted"/>
<evidence type="ECO:0000256" key="1">
    <source>
        <dbReference type="SAM" id="MobiDB-lite"/>
    </source>
</evidence>
<protein>
    <submittedName>
        <fullName evidence="2">Uncharacterized protein</fullName>
    </submittedName>
</protein>
<reference evidence="2" key="5">
    <citation type="journal article" date="2021" name="G3 (Bethesda)">
        <title>Aegilops tauschii genome assembly Aet v5.0 features greater sequence contiguity and improved annotation.</title>
        <authorList>
            <person name="Wang L."/>
            <person name="Zhu T."/>
            <person name="Rodriguez J.C."/>
            <person name="Deal K.R."/>
            <person name="Dubcovsky J."/>
            <person name="McGuire P.E."/>
            <person name="Lux T."/>
            <person name="Spannagl M."/>
            <person name="Mayer K.F.X."/>
            <person name="Baldrich P."/>
            <person name="Meyers B.C."/>
            <person name="Huo N."/>
            <person name="Gu Y.Q."/>
            <person name="Zhou H."/>
            <person name="Devos K.M."/>
            <person name="Bennetzen J.L."/>
            <person name="Unver T."/>
            <person name="Budak H."/>
            <person name="Gulick P.J."/>
            <person name="Galiba G."/>
            <person name="Kalapos B."/>
            <person name="Nelson D.R."/>
            <person name="Li P."/>
            <person name="You F.M."/>
            <person name="Luo M.C."/>
            <person name="Dvorak J."/>
        </authorList>
    </citation>
    <scope>NUCLEOTIDE SEQUENCE [LARGE SCALE GENOMIC DNA]</scope>
    <source>
        <strain evidence="2">cv. AL8/78</strain>
    </source>
</reference>
<keyword evidence="3" id="KW-1185">Reference proteome</keyword>
<organism evidence="2 3">
    <name type="scientific">Aegilops tauschii subsp. strangulata</name>
    <name type="common">Goatgrass</name>
    <dbReference type="NCBI Taxonomy" id="200361"/>
    <lineage>
        <taxon>Eukaryota</taxon>
        <taxon>Viridiplantae</taxon>
        <taxon>Streptophyta</taxon>
        <taxon>Embryophyta</taxon>
        <taxon>Tracheophyta</taxon>
        <taxon>Spermatophyta</taxon>
        <taxon>Magnoliopsida</taxon>
        <taxon>Liliopsida</taxon>
        <taxon>Poales</taxon>
        <taxon>Poaceae</taxon>
        <taxon>BOP clade</taxon>
        <taxon>Pooideae</taxon>
        <taxon>Triticodae</taxon>
        <taxon>Triticeae</taxon>
        <taxon>Triticinae</taxon>
        <taxon>Aegilops</taxon>
    </lineage>
</organism>
<name>A0A453DZG6_AEGTS</name>
<evidence type="ECO:0000313" key="3">
    <source>
        <dbReference type="Proteomes" id="UP000015105"/>
    </source>
</evidence>
<reference evidence="3" key="1">
    <citation type="journal article" date="2014" name="Science">
        <title>Ancient hybridizations among the ancestral genomes of bread wheat.</title>
        <authorList>
            <consortium name="International Wheat Genome Sequencing Consortium,"/>
            <person name="Marcussen T."/>
            <person name="Sandve S.R."/>
            <person name="Heier L."/>
            <person name="Spannagl M."/>
            <person name="Pfeifer M."/>
            <person name="Jakobsen K.S."/>
            <person name="Wulff B.B."/>
            <person name="Steuernagel B."/>
            <person name="Mayer K.F."/>
            <person name="Olsen O.A."/>
        </authorList>
    </citation>
    <scope>NUCLEOTIDE SEQUENCE [LARGE SCALE GENOMIC DNA]</scope>
    <source>
        <strain evidence="3">cv. AL8/78</strain>
    </source>
</reference>
<reference evidence="2" key="4">
    <citation type="submission" date="2019-03" db="UniProtKB">
        <authorList>
            <consortium name="EnsemblPlants"/>
        </authorList>
    </citation>
    <scope>IDENTIFICATION</scope>
</reference>
<dbReference type="Gramene" id="AET3Gv20165700.2">
    <property type="protein sequence ID" value="AET3Gv20165700.2"/>
    <property type="gene ID" value="AET3Gv20165700"/>
</dbReference>
<evidence type="ECO:0000313" key="2">
    <source>
        <dbReference type="EnsemblPlants" id="AET3Gv20165700.2"/>
    </source>
</evidence>
<reference evidence="3" key="2">
    <citation type="journal article" date="2017" name="Nat. Plants">
        <title>The Aegilops tauschii genome reveals multiple impacts of transposons.</title>
        <authorList>
            <person name="Zhao G."/>
            <person name="Zou C."/>
            <person name="Li K."/>
            <person name="Wang K."/>
            <person name="Li T."/>
            <person name="Gao L."/>
            <person name="Zhang X."/>
            <person name="Wang H."/>
            <person name="Yang Z."/>
            <person name="Liu X."/>
            <person name="Jiang W."/>
            <person name="Mao L."/>
            <person name="Kong X."/>
            <person name="Jiao Y."/>
            <person name="Jia J."/>
        </authorList>
    </citation>
    <scope>NUCLEOTIDE SEQUENCE [LARGE SCALE GENOMIC DNA]</scope>
    <source>
        <strain evidence="3">cv. AL8/78</strain>
    </source>
</reference>
<dbReference type="AlphaFoldDB" id="A0A453DZG6"/>
<dbReference type="EnsemblPlants" id="AET3Gv20165700.2">
    <property type="protein sequence ID" value="AET3Gv20165700.2"/>
    <property type="gene ID" value="AET3Gv20165700"/>
</dbReference>
<feature type="region of interest" description="Disordered" evidence="1">
    <location>
        <begin position="1"/>
        <end position="31"/>
    </location>
</feature>